<accession>A0A9D5AN68</accession>
<proteinExistence type="predicted"/>
<keyword evidence="2" id="KW-1185">Reference proteome</keyword>
<organism evidence="1 2">
    <name type="scientific">Pisum sativum</name>
    <name type="common">Garden pea</name>
    <name type="synonym">Lathyrus oleraceus</name>
    <dbReference type="NCBI Taxonomy" id="3888"/>
    <lineage>
        <taxon>Eukaryota</taxon>
        <taxon>Viridiplantae</taxon>
        <taxon>Streptophyta</taxon>
        <taxon>Embryophyta</taxon>
        <taxon>Tracheophyta</taxon>
        <taxon>Spermatophyta</taxon>
        <taxon>Magnoliopsida</taxon>
        <taxon>eudicotyledons</taxon>
        <taxon>Gunneridae</taxon>
        <taxon>Pentapetalae</taxon>
        <taxon>rosids</taxon>
        <taxon>fabids</taxon>
        <taxon>Fabales</taxon>
        <taxon>Fabaceae</taxon>
        <taxon>Papilionoideae</taxon>
        <taxon>50 kb inversion clade</taxon>
        <taxon>NPAAA clade</taxon>
        <taxon>Hologalegina</taxon>
        <taxon>IRL clade</taxon>
        <taxon>Fabeae</taxon>
        <taxon>Lathyrus</taxon>
    </lineage>
</organism>
<dbReference type="AlphaFoldDB" id="A0A9D5AN68"/>
<comment type="caution">
    <text evidence="1">The sequence shown here is derived from an EMBL/GenBank/DDBJ whole genome shotgun (WGS) entry which is preliminary data.</text>
</comment>
<evidence type="ECO:0000313" key="2">
    <source>
        <dbReference type="Proteomes" id="UP001058974"/>
    </source>
</evidence>
<dbReference type="Proteomes" id="UP001058974">
    <property type="component" value="Chromosome 5"/>
</dbReference>
<evidence type="ECO:0008006" key="3">
    <source>
        <dbReference type="Google" id="ProtNLM"/>
    </source>
</evidence>
<evidence type="ECO:0000313" key="1">
    <source>
        <dbReference type="EMBL" id="KAI5412040.1"/>
    </source>
</evidence>
<gene>
    <name evidence="1" type="ORF">KIW84_056931</name>
</gene>
<name>A0A9D5AN68_PEA</name>
<reference evidence="1 2" key="1">
    <citation type="journal article" date="2022" name="Nat. Genet.">
        <title>Improved pea reference genome and pan-genome highlight genomic features and evolutionary characteristics.</title>
        <authorList>
            <person name="Yang T."/>
            <person name="Liu R."/>
            <person name="Luo Y."/>
            <person name="Hu S."/>
            <person name="Wang D."/>
            <person name="Wang C."/>
            <person name="Pandey M.K."/>
            <person name="Ge S."/>
            <person name="Xu Q."/>
            <person name="Li N."/>
            <person name="Li G."/>
            <person name="Huang Y."/>
            <person name="Saxena R.K."/>
            <person name="Ji Y."/>
            <person name="Li M."/>
            <person name="Yan X."/>
            <person name="He Y."/>
            <person name="Liu Y."/>
            <person name="Wang X."/>
            <person name="Xiang C."/>
            <person name="Varshney R.K."/>
            <person name="Ding H."/>
            <person name="Gao S."/>
            <person name="Zong X."/>
        </authorList>
    </citation>
    <scope>NUCLEOTIDE SEQUENCE [LARGE SCALE GENOMIC DNA]</scope>
    <source>
        <strain evidence="1 2">cv. Zhongwan 6</strain>
    </source>
</reference>
<dbReference type="EMBL" id="JAMSHJ010000005">
    <property type="protein sequence ID" value="KAI5412040.1"/>
    <property type="molecule type" value="Genomic_DNA"/>
</dbReference>
<dbReference type="Gramene" id="Psat05G0693100-T1">
    <property type="protein sequence ID" value="KAI5412040.1"/>
    <property type="gene ID" value="KIW84_056931"/>
</dbReference>
<protein>
    <recommendedName>
        <fullName evidence="3">Reverse transcriptase domain-containing protein</fullName>
    </recommendedName>
</protein>
<sequence>MLDRKSLHGNLALKIDISKAFDTLDWSFLIKVLKQFGFYFTFCNWPNPHNSSLLSSQYLSMASCKVSFPVLGELGRVTLTHPSFFVLLKRCSTGANYNIDGSAIGSSGLAAFDGLFMSALGDYIGSFATNLEFQNSLYVELMGIILTIKLTSTRG</sequence>